<proteinExistence type="predicted"/>
<reference evidence="1" key="1">
    <citation type="submission" date="2022-05" db="EMBL/GenBank/DDBJ databases">
        <title>A methanotrophic Mycobacterium dominates a cave microbial ecosystem.</title>
        <authorList>
            <person name="Van Spanning R.J.M."/>
            <person name="Guan Q."/>
            <person name="Melkonian C."/>
            <person name="Gallant J."/>
            <person name="Polerecky L."/>
            <person name="Flot J.-F."/>
            <person name="Brandt B.W."/>
            <person name="Braster M."/>
            <person name="Iturbe Espinoza P."/>
            <person name="Aerts J."/>
            <person name="Meima-Franke M."/>
            <person name="Piersma S.R."/>
            <person name="Bunduc C."/>
            <person name="Ummels R."/>
            <person name="Pain A."/>
            <person name="Fleming E.J."/>
            <person name="van der Wel N."/>
            <person name="Gherman V.D."/>
            <person name="Sarbu S.M."/>
            <person name="Bodelier P.L.E."/>
            <person name="Bitter W."/>
        </authorList>
    </citation>
    <scope>NUCLEOTIDE SEQUENCE</scope>
    <source>
        <strain evidence="1">Sulfur Cave</strain>
        <plasmid evidence="1">unnamed</plasmid>
    </source>
</reference>
<evidence type="ECO:0000313" key="1">
    <source>
        <dbReference type="EMBL" id="UQX13585.1"/>
    </source>
</evidence>
<dbReference type="Proteomes" id="UP001056610">
    <property type="component" value="Plasmid unnamed"/>
</dbReference>
<organism evidence="1 2">
    <name type="scientific">Candidatus Mycobacterium methanotrophicum</name>
    <dbReference type="NCBI Taxonomy" id="2943498"/>
    <lineage>
        <taxon>Bacteria</taxon>
        <taxon>Bacillati</taxon>
        <taxon>Actinomycetota</taxon>
        <taxon>Actinomycetes</taxon>
        <taxon>Mycobacteriales</taxon>
        <taxon>Mycobacteriaceae</taxon>
        <taxon>Mycobacterium</taxon>
    </lineage>
</organism>
<accession>A0ABY4QUK4</accession>
<keyword evidence="1" id="KW-0614">Plasmid</keyword>
<dbReference type="EMBL" id="CP097321">
    <property type="protein sequence ID" value="UQX13585.1"/>
    <property type="molecule type" value="Genomic_DNA"/>
</dbReference>
<geneLocation type="plasmid" evidence="1 2">
    <name>unnamed</name>
</geneLocation>
<keyword evidence="2" id="KW-1185">Reference proteome</keyword>
<dbReference type="RefSeq" id="WP_219070509.1">
    <property type="nucleotide sequence ID" value="NZ_CAJUXY010000093.1"/>
</dbReference>
<sequence length="111" mass="11178">MGLGGKFRLDLEALAHSAAQVSGQGEDLATAHLSSDNRIVAAQSGWVGSSAVALSTKTATWLEDSRRLVTRVGGHALDLTNDGIDFSAMDGGNAEMLQAVQPGAGGVAGSA</sequence>
<evidence type="ECO:0000313" key="2">
    <source>
        <dbReference type="Proteomes" id="UP001056610"/>
    </source>
</evidence>
<gene>
    <name evidence="1" type="ORF">M5I08_25700</name>
</gene>
<evidence type="ECO:0008006" key="3">
    <source>
        <dbReference type="Google" id="ProtNLM"/>
    </source>
</evidence>
<name>A0ABY4QUK4_9MYCO</name>
<protein>
    <recommendedName>
        <fullName evidence="3">WXG100 family type VII secretion target</fullName>
    </recommendedName>
</protein>